<name>X1LYY9_9ZZZZ</name>
<organism evidence="6">
    <name type="scientific">marine sediment metagenome</name>
    <dbReference type="NCBI Taxonomy" id="412755"/>
    <lineage>
        <taxon>unclassified sequences</taxon>
        <taxon>metagenomes</taxon>
        <taxon>ecological metagenomes</taxon>
    </lineage>
</organism>
<dbReference type="InterPro" id="IPR023214">
    <property type="entry name" value="HAD_sf"/>
</dbReference>
<dbReference type="InterPro" id="IPR036412">
    <property type="entry name" value="HAD-like_sf"/>
</dbReference>
<keyword evidence="5" id="KW-0456">Lyase</keyword>
<evidence type="ECO:0000256" key="4">
    <source>
        <dbReference type="ARBA" id="ARBA00023102"/>
    </source>
</evidence>
<dbReference type="FunFam" id="3.30.230.40:FF:000001">
    <property type="entry name" value="Imidazoleglycerol-phosphate dehydratase HisB"/>
    <property type="match status" value="1"/>
</dbReference>
<keyword evidence="4" id="KW-0368">Histidine biosynthesis</keyword>
<dbReference type="PROSITE" id="PS00954">
    <property type="entry name" value="IGP_DEHYDRATASE_1"/>
    <property type="match status" value="1"/>
</dbReference>
<dbReference type="Gene3D" id="3.30.230.40">
    <property type="entry name" value="Imidazole glycerol phosphate dehydratase, domain 1"/>
    <property type="match status" value="2"/>
</dbReference>
<sequence length="288" mass="32294">ILTAFQNEGITFDGIHIDRSMPEDNLPTRKPGTAMLTAYMEGAYDLANSFVIGDRMTDIELARNLGAKAILIGEQDQKPEIDEAGLISHCSYIAGDWSAIYAYLLRNRRRAQIVRETSETRICIDLSLDGTNQYKISTGIGFFDHMLEQIARHGGIDLEVEVTGDLHIDEHHTIEDTGLALGEAFSKALGDRRGIDRYGFMLPMDESEAKVSMDLGGRSTMVWKAAFSREKIGDMPTEMFEHFFKSFSDSAKCNLHIEVEGKNEHHKAEAIFKAFAKVLMQAVKQNPW</sequence>
<evidence type="ECO:0000256" key="1">
    <source>
        <dbReference type="ARBA" id="ARBA00005047"/>
    </source>
</evidence>
<dbReference type="CDD" id="cd07914">
    <property type="entry name" value="IGPD"/>
    <property type="match status" value="1"/>
</dbReference>
<dbReference type="InterPro" id="IPR020568">
    <property type="entry name" value="Ribosomal_Su5_D2-typ_SF"/>
</dbReference>
<comment type="caution">
    <text evidence="6">The sequence shown here is derived from an EMBL/GenBank/DDBJ whole genome shotgun (WGS) entry which is preliminary data.</text>
</comment>
<dbReference type="Pfam" id="PF00475">
    <property type="entry name" value="IGPD"/>
    <property type="match status" value="1"/>
</dbReference>
<feature type="non-terminal residue" evidence="6">
    <location>
        <position position="1"/>
    </location>
</feature>
<evidence type="ECO:0000256" key="2">
    <source>
        <dbReference type="ARBA" id="ARBA00016664"/>
    </source>
</evidence>
<dbReference type="SUPFAM" id="SSF56784">
    <property type="entry name" value="HAD-like"/>
    <property type="match status" value="1"/>
</dbReference>
<keyword evidence="3" id="KW-0028">Amino-acid biosynthesis</keyword>
<dbReference type="UniPathway" id="UPA00031">
    <property type="reaction ID" value="UER00011"/>
</dbReference>
<dbReference type="NCBIfam" id="NF002111">
    <property type="entry name" value="PRK00951.2-1"/>
    <property type="match status" value="1"/>
</dbReference>
<evidence type="ECO:0000256" key="3">
    <source>
        <dbReference type="ARBA" id="ARBA00022605"/>
    </source>
</evidence>
<dbReference type="InterPro" id="IPR020565">
    <property type="entry name" value="ImidazoleglycerP_deHydtase_CS"/>
</dbReference>
<protein>
    <recommendedName>
        <fullName evidence="2">Imidazoleglycerol-phosphate dehydratase</fullName>
    </recommendedName>
</protein>
<dbReference type="InterPro" id="IPR000807">
    <property type="entry name" value="ImidazoleglycerolP_deHydtase"/>
</dbReference>
<dbReference type="PANTHER" id="PTHR23133">
    <property type="entry name" value="IMIDAZOLEGLYCEROL-PHOSPHATE DEHYDRATASE HIS7"/>
    <property type="match status" value="1"/>
</dbReference>
<accession>X1LYY9</accession>
<feature type="non-terminal residue" evidence="6">
    <location>
        <position position="288"/>
    </location>
</feature>
<dbReference type="Gene3D" id="3.40.50.1000">
    <property type="entry name" value="HAD superfamily/HAD-like"/>
    <property type="match status" value="1"/>
</dbReference>
<comment type="pathway">
    <text evidence="1">Amino-acid biosynthesis; L-histidine biosynthesis; L-histidine from 5-phospho-alpha-D-ribose 1-diphosphate: step 6/9.</text>
</comment>
<evidence type="ECO:0000256" key="5">
    <source>
        <dbReference type="ARBA" id="ARBA00023239"/>
    </source>
</evidence>
<dbReference type="GO" id="GO:0000105">
    <property type="term" value="P:L-histidine biosynthetic process"/>
    <property type="evidence" value="ECO:0007669"/>
    <property type="project" value="UniProtKB-UniPathway"/>
</dbReference>
<dbReference type="GO" id="GO:0004424">
    <property type="term" value="F:imidazoleglycerol-phosphate dehydratase activity"/>
    <property type="evidence" value="ECO:0007669"/>
    <property type="project" value="InterPro"/>
</dbReference>
<dbReference type="HAMAP" id="MF_00076">
    <property type="entry name" value="HisB"/>
    <property type="match status" value="1"/>
</dbReference>
<dbReference type="Pfam" id="PF13242">
    <property type="entry name" value="Hydrolase_like"/>
    <property type="match status" value="1"/>
</dbReference>
<dbReference type="EMBL" id="BARV01016229">
    <property type="protein sequence ID" value="GAI24582.1"/>
    <property type="molecule type" value="Genomic_DNA"/>
</dbReference>
<reference evidence="6" key="1">
    <citation type="journal article" date="2014" name="Front. Microbiol.">
        <title>High frequency of phylogenetically diverse reductive dehalogenase-homologous genes in deep subseafloor sedimentary metagenomes.</title>
        <authorList>
            <person name="Kawai M."/>
            <person name="Futagami T."/>
            <person name="Toyoda A."/>
            <person name="Takaki Y."/>
            <person name="Nishi S."/>
            <person name="Hori S."/>
            <person name="Arai W."/>
            <person name="Tsubouchi T."/>
            <person name="Morono Y."/>
            <person name="Uchiyama I."/>
            <person name="Ito T."/>
            <person name="Fujiyama A."/>
            <person name="Inagaki F."/>
            <person name="Takami H."/>
        </authorList>
    </citation>
    <scope>NUCLEOTIDE SEQUENCE</scope>
    <source>
        <strain evidence="6">Expedition CK06-06</strain>
    </source>
</reference>
<dbReference type="InterPro" id="IPR038494">
    <property type="entry name" value="IGPD_sf"/>
</dbReference>
<gene>
    <name evidence="6" type="ORF">S06H3_27901</name>
</gene>
<dbReference type="FunFam" id="3.30.230.40:FF:000003">
    <property type="entry name" value="Imidazoleglycerol-phosphate dehydratase HisB"/>
    <property type="match status" value="1"/>
</dbReference>
<dbReference type="PROSITE" id="PS00955">
    <property type="entry name" value="IGP_DEHYDRATASE_2"/>
    <property type="match status" value="1"/>
</dbReference>
<proteinExistence type="inferred from homology"/>
<dbReference type="PANTHER" id="PTHR23133:SF2">
    <property type="entry name" value="IMIDAZOLEGLYCEROL-PHOSPHATE DEHYDRATASE"/>
    <property type="match status" value="1"/>
</dbReference>
<dbReference type="AlphaFoldDB" id="X1LYY9"/>
<evidence type="ECO:0000313" key="6">
    <source>
        <dbReference type="EMBL" id="GAI24582.1"/>
    </source>
</evidence>
<dbReference type="SUPFAM" id="SSF54211">
    <property type="entry name" value="Ribosomal protein S5 domain 2-like"/>
    <property type="match status" value="2"/>
</dbReference>